<name>A0A6J5PVH2_9CAUD</name>
<dbReference type="EMBL" id="LR796927">
    <property type="protein sequence ID" value="CAB4175880.1"/>
    <property type="molecule type" value="Genomic_DNA"/>
</dbReference>
<reference evidence="1" key="1">
    <citation type="submission" date="2020-05" db="EMBL/GenBank/DDBJ databases">
        <authorList>
            <person name="Chiriac C."/>
            <person name="Salcher M."/>
            <person name="Ghai R."/>
            <person name="Kavagutti S V."/>
        </authorList>
    </citation>
    <scope>NUCLEOTIDE SEQUENCE</scope>
</reference>
<organism evidence="1">
    <name type="scientific">uncultured Caudovirales phage</name>
    <dbReference type="NCBI Taxonomy" id="2100421"/>
    <lineage>
        <taxon>Viruses</taxon>
        <taxon>Duplodnaviria</taxon>
        <taxon>Heunggongvirae</taxon>
        <taxon>Uroviricota</taxon>
        <taxon>Caudoviricetes</taxon>
        <taxon>Peduoviridae</taxon>
        <taxon>Maltschvirus</taxon>
        <taxon>Maltschvirus maltsch</taxon>
    </lineage>
</organism>
<sequence length="77" mass="8717">MNAFDPDFIHTYHADLIASTRASSKGSQAATVFAEKQRQKDPNFGTIRGLAPDFLRPKEFNVYARATTPRKRNYAKL</sequence>
<proteinExistence type="predicted"/>
<gene>
    <name evidence="1" type="ORF">UFOVP996_63</name>
</gene>
<accession>A0A6J5PVH2</accession>
<protein>
    <submittedName>
        <fullName evidence="1">Uncharacterized protein</fullName>
    </submittedName>
</protein>
<evidence type="ECO:0000313" key="1">
    <source>
        <dbReference type="EMBL" id="CAB4175880.1"/>
    </source>
</evidence>